<dbReference type="InterPro" id="IPR036866">
    <property type="entry name" value="RibonucZ/Hydroxyglut_hydro"/>
</dbReference>
<keyword evidence="3 6" id="KW-0812">Transmembrane</keyword>
<reference evidence="8 10" key="1">
    <citation type="journal article" date="2016" name="Genome Announc.">
        <title>Complete Genome Sequence of the Amino Acid-Fermenting Clostridium propionicum X2 (DSM 1682).</title>
        <authorList>
            <person name="Poehlein A."/>
            <person name="Schlien K."/>
            <person name="Chowdhury N.P."/>
            <person name="Gottschalk G."/>
            <person name="Buckel W."/>
            <person name="Daniel R."/>
        </authorList>
    </citation>
    <scope>NUCLEOTIDE SEQUENCE [LARGE SCALE GENOMIC DNA]</scope>
    <source>
        <strain evidence="8 10">X2</strain>
    </source>
</reference>
<evidence type="ECO:0000313" key="10">
    <source>
        <dbReference type="Proteomes" id="UP000068026"/>
    </source>
</evidence>
<evidence type="ECO:0000313" key="9">
    <source>
        <dbReference type="EMBL" id="SHE88621.1"/>
    </source>
</evidence>
<dbReference type="AlphaFoldDB" id="A0A0X8VDA3"/>
<keyword evidence="10" id="KW-1185">Reference proteome</keyword>
<dbReference type="CDD" id="cd07731">
    <property type="entry name" value="ComA-like_MBL-fold"/>
    <property type="match status" value="1"/>
</dbReference>
<evidence type="ECO:0000313" key="11">
    <source>
        <dbReference type="Proteomes" id="UP000184204"/>
    </source>
</evidence>
<evidence type="ECO:0000256" key="5">
    <source>
        <dbReference type="ARBA" id="ARBA00023136"/>
    </source>
</evidence>
<dbReference type="KEGG" id="cpro:CPRO_20840"/>
<dbReference type="NCBIfam" id="TIGR00361">
    <property type="entry name" value="ComEC_Rec2"/>
    <property type="match status" value="1"/>
</dbReference>
<dbReference type="Proteomes" id="UP000184204">
    <property type="component" value="Unassembled WGS sequence"/>
</dbReference>
<keyword evidence="4 6" id="KW-1133">Transmembrane helix</keyword>
<proteinExistence type="predicted"/>
<feature type="domain" description="Metallo-beta-lactamase" evidence="7">
    <location>
        <begin position="495"/>
        <end position="702"/>
    </location>
</feature>
<dbReference type="InterPro" id="IPR004477">
    <property type="entry name" value="ComEC_N"/>
</dbReference>
<feature type="transmembrane region" description="Helical" evidence="6">
    <location>
        <begin position="291"/>
        <end position="309"/>
    </location>
</feature>
<comment type="subcellular location">
    <subcellularLocation>
        <location evidence="1">Cell membrane</location>
        <topology evidence="1">Multi-pass membrane protein</topology>
    </subcellularLocation>
</comment>
<gene>
    <name evidence="8" type="ORF">CPRO_20840</name>
    <name evidence="9" type="ORF">SAMN02745151_02105</name>
</gene>
<reference evidence="10" key="2">
    <citation type="submission" date="2016-01" db="EMBL/GenBank/DDBJ databases">
        <authorList>
            <person name="Poehlein A."/>
            <person name="Schlien K."/>
            <person name="Gottschalk G."/>
            <person name="Buckel W."/>
            <person name="Daniel R."/>
        </authorList>
    </citation>
    <scope>NUCLEOTIDE SEQUENCE [LARGE SCALE GENOMIC DNA]</scope>
    <source>
        <strain evidence="10">X2</strain>
    </source>
</reference>
<feature type="transmembrane region" description="Helical" evidence="6">
    <location>
        <begin position="464"/>
        <end position="483"/>
    </location>
</feature>
<dbReference type="GO" id="GO:0005886">
    <property type="term" value="C:plasma membrane"/>
    <property type="evidence" value="ECO:0007669"/>
    <property type="project" value="UniProtKB-SubCell"/>
</dbReference>
<feature type="transmembrane region" description="Helical" evidence="6">
    <location>
        <begin position="248"/>
        <end position="270"/>
    </location>
</feature>
<organism evidence="9 11">
    <name type="scientific">Anaerotignum propionicum DSM 1682</name>
    <dbReference type="NCBI Taxonomy" id="991789"/>
    <lineage>
        <taxon>Bacteria</taxon>
        <taxon>Bacillati</taxon>
        <taxon>Bacillota</taxon>
        <taxon>Clostridia</taxon>
        <taxon>Lachnospirales</taxon>
        <taxon>Anaerotignaceae</taxon>
        <taxon>Anaerotignum</taxon>
    </lineage>
</organism>
<dbReference type="GO" id="GO:0030420">
    <property type="term" value="P:establishment of competence for transformation"/>
    <property type="evidence" value="ECO:0007669"/>
    <property type="project" value="InterPro"/>
</dbReference>
<sequence>MRLGISKEICLAFFVFSLLLISHFVMKKNIKMAGTFIVMVILGFFLAGDAVKPSYSGLEGQDFVKYEGIIFEEGKTSSGNQKLFMRLQLPFQEEQNKTVGLYAIWTGENSFQIGDEILITGAVLPLEGKTVPGGYDERLYLKTKSIDYKMYPEMIEKIGENKNLFMKLQEIKQRVFAVFDTVLPQRESGILKAMVTGERDDIDQETRDLYIKAGINHILCVSGLHVSIFVLLIHFLMEKCLKQSKRTVSLVTIACCLFFLIFTGFSPSSVRAVIMITVALLGRVFFRRSDMLNNVAIAALFLLLYQPLYLWNAGFQLSFITVVGIWMGLQVVSNETDIMSKMKKTFILSLYASLFSYPLVAYHFFHISLIGVFLNLLVLPLCAPLLFFAFLTGIGGLIFPPIAAISAGGAYGILKFYQIVCTIGVSVPGGYLLIGAPSLLTIAIYYIILYMCSFYGRKLCNEKAILCAMIALGFSAFGNRMIFHKNTVAFLDVGQGDSTVISTYDGRAVVIDGGGWFGTEIGKNSGMKVVKPYLEYLGVKELDGIFLTHFDSDHMIGVVELCQSLPTKAVYLSEYPCSDMEKWHLLKEVLEKQGIMLYTVKENDISNWGNRGEISCYYPPDGVKFIGENDNHGSLVLKYDYGGTKILFTGDAAVEDERILLTKGVDVSAQILKLGHHGSKNSSCEAFLEAVAPQVGIISCGNENRYGHPHEDTLNRVNEQRITVYRTDKQGTILAEISPKGSYELDAVAEREAVYEGIKKTMEKR</sequence>
<accession>A0A0X8VDA3</accession>
<reference evidence="11" key="4">
    <citation type="submission" date="2016-11" db="EMBL/GenBank/DDBJ databases">
        <authorList>
            <person name="Jaros S."/>
            <person name="Januszkiewicz K."/>
            <person name="Wedrychowicz H."/>
        </authorList>
    </citation>
    <scope>NUCLEOTIDE SEQUENCE [LARGE SCALE GENOMIC DNA]</scope>
    <source>
        <strain evidence="11">DSM 1682</strain>
    </source>
</reference>
<dbReference type="PANTHER" id="PTHR30619">
    <property type="entry name" value="DNA INTERNALIZATION/COMPETENCE PROTEIN COMEC/REC2"/>
    <property type="match status" value="1"/>
</dbReference>
<dbReference type="InterPro" id="IPR035681">
    <property type="entry name" value="ComA-like_MBL"/>
</dbReference>
<evidence type="ECO:0000256" key="6">
    <source>
        <dbReference type="SAM" id="Phobius"/>
    </source>
</evidence>
<dbReference type="InterPro" id="IPR052159">
    <property type="entry name" value="Competence_DNA_uptake"/>
</dbReference>
<dbReference type="InterPro" id="IPR025405">
    <property type="entry name" value="DUF4131"/>
</dbReference>
<feature type="transmembrane region" description="Helical" evidence="6">
    <location>
        <begin position="32"/>
        <end position="51"/>
    </location>
</feature>
<evidence type="ECO:0000313" key="8">
    <source>
        <dbReference type="EMBL" id="AMJ41665.1"/>
    </source>
</evidence>
<keyword evidence="2" id="KW-1003">Cell membrane</keyword>
<keyword evidence="5 6" id="KW-0472">Membrane</keyword>
<evidence type="ECO:0000256" key="3">
    <source>
        <dbReference type="ARBA" id="ARBA00022692"/>
    </source>
</evidence>
<dbReference type="InterPro" id="IPR004797">
    <property type="entry name" value="Competence_ComEC/Rec2"/>
</dbReference>
<evidence type="ECO:0000256" key="2">
    <source>
        <dbReference type="ARBA" id="ARBA00022475"/>
    </source>
</evidence>
<name>A0A0X8VDA3_ANAPI</name>
<dbReference type="Pfam" id="PF13567">
    <property type="entry name" value="DUF4131"/>
    <property type="match status" value="1"/>
</dbReference>
<dbReference type="Gene3D" id="3.60.15.10">
    <property type="entry name" value="Ribonuclease Z/Hydroxyacylglutathione hydrolase-like"/>
    <property type="match status" value="1"/>
</dbReference>
<dbReference type="Pfam" id="PF00753">
    <property type="entry name" value="Lactamase_B"/>
    <property type="match status" value="1"/>
</dbReference>
<feature type="transmembrane region" description="Helical" evidence="6">
    <location>
        <begin position="215"/>
        <end position="236"/>
    </location>
</feature>
<dbReference type="InterPro" id="IPR001279">
    <property type="entry name" value="Metallo-B-lactamas"/>
</dbReference>
<evidence type="ECO:0000259" key="7">
    <source>
        <dbReference type="SMART" id="SM00849"/>
    </source>
</evidence>
<dbReference type="EMBL" id="CP014223">
    <property type="protein sequence ID" value="AMJ41665.1"/>
    <property type="molecule type" value="Genomic_DNA"/>
</dbReference>
<feature type="transmembrane region" description="Helical" evidence="6">
    <location>
        <begin position="370"/>
        <end position="391"/>
    </location>
</feature>
<dbReference type="PANTHER" id="PTHR30619:SF1">
    <property type="entry name" value="RECOMBINATION PROTEIN 2"/>
    <property type="match status" value="1"/>
</dbReference>
<evidence type="ECO:0000256" key="1">
    <source>
        <dbReference type="ARBA" id="ARBA00004651"/>
    </source>
</evidence>
<feature type="transmembrane region" description="Helical" evidence="6">
    <location>
        <begin position="9"/>
        <end position="26"/>
    </location>
</feature>
<dbReference type="SMART" id="SM00849">
    <property type="entry name" value="Lactamase_B"/>
    <property type="match status" value="1"/>
</dbReference>
<dbReference type="SUPFAM" id="SSF56281">
    <property type="entry name" value="Metallo-hydrolase/oxidoreductase"/>
    <property type="match status" value="1"/>
</dbReference>
<feature type="transmembrane region" description="Helical" evidence="6">
    <location>
        <begin position="398"/>
        <end position="419"/>
    </location>
</feature>
<dbReference type="Pfam" id="PF03772">
    <property type="entry name" value="Competence"/>
    <property type="match status" value="1"/>
</dbReference>
<protein>
    <submittedName>
        <fullName evidence="8">ComEC family competence protein</fullName>
    </submittedName>
    <submittedName>
        <fullName evidence="9">Competence protein ComEC</fullName>
    </submittedName>
</protein>
<evidence type="ECO:0000256" key="4">
    <source>
        <dbReference type="ARBA" id="ARBA00022989"/>
    </source>
</evidence>
<dbReference type="Proteomes" id="UP000068026">
    <property type="component" value="Chromosome"/>
</dbReference>
<dbReference type="NCBIfam" id="TIGR00360">
    <property type="entry name" value="ComEC_N-term"/>
    <property type="match status" value="1"/>
</dbReference>
<feature type="transmembrane region" description="Helical" evidence="6">
    <location>
        <begin position="431"/>
        <end position="452"/>
    </location>
</feature>
<feature type="transmembrane region" description="Helical" evidence="6">
    <location>
        <begin position="345"/>
        <end position="364"/>
    </location>
</feature>
<reference evidence="9" key="3">
    <citation type="submission" date="2016-11" db="EMBL/GenBank/DDBJ databases">
        <authorList>
            <person name="Varghese N."/>
            <person name="Submissions S."/>
        </authorList>
    </citation>
    <scope>NUCLEOTIDE SEQUENCE</scope>
    <source>
        <strain evidence="9">DSM 1682</strain>
    </source>
</reference>
<feature type="transmembrane region" description="Helical" evidence="6">
    <location>
        <begin position="315"/>
        <end position="333"/>
    </location>
</feature>
<dbReference type="EMBL" id="FQUA01000009">
    <property type="protein sequence ID" value="SHE88621.1"/>
    <property type="molecule type" value="Genomic_DNA"/>
</dbReference>